<dbReference type="GO" id="GO:0000166">
    <property type="term" value="F:nucleotide binding"/>
    <property type="evidence" value="ECO:0007669"/>
    <property type="project" value="InterPro"/>
</dbReference>
<dbReference type="RefSeq" id="WP_010032491.1">
    <property type="nucleotide sequence ID" value="NZ_CP009693.1"/>
</dbReference>
<dbReference type="CDD" id="cd04455">
    <property type="entry name" value="S1_NusA"/>
    <property type="match status" value="1"/>
</dbReference>
<dbReference type="FunFam" id="3.30.300.20:FF:000002">
    <property type="entry name" value="Transcription termination/antitermination protein NusA"/>
    <property type="match status" value="1"/>
</dbReference>
<proteinExistence type="inferred from homology"/>
<dbReference type="eggNOG" id="COG0272">
    <property type="taxonomic scope" value="Bacteria"/>
</dbReference>
<dbReference type="KEGG" id="ftv:CH67_79"/>
<name>A0A0B3VQQ7_FRATU</name>
<dbReference type="SMART" id="SM00322">
    <property type="entry name" value="KH"/>
    <property type="match status" value="2"/>
</dbReference>
<reference evidence="9" key="2">
    <citation type="submission" date="2020-02" db="EMBL/GenBank/DDBJ databases">
        <title>Using affinity propagation clustering for identifying bacterial clades and subclades with whole-genome sequences of Francisella tularensis.</title>
        <authorList>
            <person name="Homeier-Bachmann T."/>
            <person name="Abdel-Glil M.Y."/>
            <person name="Hackbart A."/>
            <person name="Hotzel H."/>
            <person name="Tomaso H."/>
        </authorList>
    </citation>
    <scope>NUCLEOTIDE SEQUENCE</scope>
    <source>
        <strain evidence="10">15T0085</strain>
        <strain evidence="9">17T1429</strain>
    </source>
</reference>
<dbReference type="CDD" id="cd22529">
    <property type="entry name" value="KH-II_NusA_rpt2"/>
    <property type="match status" value="1"/>
</dbReference>
<dbReference type="InterPro" id="IPR030842">
    <property type="entry name" value="TF_NusA_bacterial"/>
</dbReference>
<dbReference type="Gene3D" id="3.30.300.20">
    <property type="match status" value="2"/>
</dbReference>
<evidence type="ECO:0000313" key="9">
    <source>
        <dbReference type="EMBL" id="NDR88230.1"/>
    </source>
</evidence>
<dbReference type="OMA" id="MKGSRIH"/>
<dbReference type="Pfam" id="PF14520">
    <property type="entry name" value="HHH_5"/>
    <property type="match status" value="2"/>
</dbReference>
<dbReference type="Gene3D" id="3.30.1480.10">
    <property type="entry name" value="NusA, N-terminal domain"/>
    <property type="match status" value="1"/>
</dbReference>
<dbReference type="InterPro" id="IPR015946">
    <property type="entry name" value="KH_dom-like_a/b"/>
</dbReference>
<comment type="subcellular location">
    <subcellularLocation>
        <location evidence="7">Cytoplasm</location>
    </subcellularLocation>
</comment>
<evidence type="ECO:0000256" key="6">
    <source>
        <dbReference type="ARBA" id="ARBA00023163"/>
    </source>
</evidence>
<sequence length="489" mass="55179">MSKELLLVLETVANEKDISKDLLFEAMEEALAIITKKELDEHMNIEVKIDRVTGDFKADRVWHIVSEDEDLIDYSKELYEDVVQEKGYNVKAGDVMREPVEIKEYGRIAATMAKQILMKKIKNFEREKSARFYQNKIGDIVYGEIKRATYEILVVDLGNNAEGILPKKDLIARERYRVGDKIRACVEAVESDESGKPNTIMLSRSSNTMLKALFKLEVPEVEEELINIVNVVREHGFRSKVTVKSNDQRIDPCGACVGVRGSRIHSIMSELNGEKVDVILWNEDMVQYAINSLSPVDAADILEVNVDEETNSMDIVVKQESLSKAIGKNGVNVRLASSLIGWKINVLSDAEQEEKQMSIVEKFVEALDIDHNFALVLIEEGIETLEDLAYLDRAELLEIEGFDEEIVDELQERAKAVILSQALGGKKPAQDLLDMQGMSLDLAEQLAQNNIVTMEDLAELSVDELLDIVDIDEEQATNLIMQARAPWFE</sequence>
<dbReference type="PANTHER" id="PTHR22648">
    <property type="entry name" value="TRANSCRIPTION TERMINATION FACTOR NUSA"/>
    <property type="match status" value="1"/>
</dbReference>
<comment type="caution">
    <text evidence="9">The sequence shown here is derived from an EMBL/GenBank/DDBJ whole genome shotgun (WGS) entry which is preliminary data.</text>
</comment>
<dbReference type="NCBIfam" id="TIGR01953">
    <property type="entry name" value="NusA"/>
    <property type="match status" value="1"/>
</dbReference>
<dbReference type="GO" id="GO:0003700">
    <property type="term" value="F:DNA-binding transcription factor activity"/>
    <property type="evidence" value="ECO:0007669"/>
    <property type="project" value="InterPro"/>
</dbReference>
<keyword evidence="2 7" id="KW-0963">Cytoplasm</keyword>
<dbReference type="SUPFAM" id="SSF50249">
    <property type="entry name" value="Nucleic acid-binding proteins"/>
    <property type="match status" value="1"/>
</dbReference>
<dbReference type="SMART" id="SM00316">
    <property type="entry name" value="S1"/>
    <property type="match status" value="1"/>
</dbReference>
<dbReference type="InterPro" id="IPR012340">
    <property type="entry name" value="NA-bd_OB-fold"/>
</dbReference>
<dbReference type="InterPro" id="IPR003029">
    <property type="entry name" value="S1_domain"/>
</dbReference>
<keyword evidence="6 7" id="KW-0804">Transcription</keyword>
<comment type="subunit">
    <text evidence="7">Monomer. Binds directly to the core enzyme of the DNA-dependent RNA polymerase and to nascent RNA.</text>
</comment>
<dbReference type="Pfam" id="PF08529">
    <property type="entry name" value="NusA_N"/>
    <property type="match status" value="1"/>
</dbReference>
<dbReference type="SUPFAM" id="SSF47794">
    <property type="entry name" value="Rad51 N-terminal domain-like"/>
    <property type="match status" value="2"/>
</dbReference>
<evidence type="ECO:0000256" key="1">
    <source>
        <dbReference type="ARBA" id="ARBA00022472"/>
    </source>
</evidence>
<dbReference type="InterPro" id="IPR013735">
    <property type="entry name" value="TF_NusA_N"/>
</dbReference>
<dbReference type="PROSITE" id="PS50084">
    <property type="entry name" value="KH_TYPE_1"/>
    <property type="match status" value="1"/>
</dbReference>
<dbReference type="eggNOG" id="COG0195">
    <property type="taxonomic scope" value="Bacteria"/>
</dbReference>
<dbReference type="FunFam" id="3.30.300.20:FF:000005">
    <property type="entry name" value="Transcription termination/antitermination protein NusA"/>
    <property type="match status" value="1"/>
</dbReference>
<feature type="domain" description="S1 motif" evidence="8">
    <location>
        <begin position="138"/>
        <end position="205"/>
    </location>
</feature>
<dbReference type="GO" id="GO:0005829">
    <property type="term" value="C:cytosol"/>
    <property type="evidence" value="ECO:0007669"/>
    <property type="project" value="TreeGrafter"/>
</dbReference>
<accession>A0A0B3VQQ7</accession>
<evidence type="ECO:0000313" key="10">
    <source>
        <dbReference type="EMBL" id="NDS67689.1"/>
    </source>
</evidence>
<dbReference type="InterPro" id="IPR009019">
    <property type="entry name" value="KH_sf_prok-type"/>
</dbReference>
<dbReference type="InterPro" id="IPR010995">
    <property type="entry name" value="DNA_repair_Rad51/TF_NusA_a-hlx"/>
</dbReference>
<dbReference type="EMBL" id="JAAGJP010000002">
    <property type="protein sequence ID" value="NDS67689.1"/>
    <property type="molecule type" value="Genomic_DNA"/>
</dbReference>
<evidence type="ECO:0000256" key="4">
    <source>
        <dbReference type="ARBA" id="ARBA00022884"/>
    </source>
</evidence>
<organism evidence="9">
    <name type="scientific">Francisella tularensis subsp. holarctica</name>
    <dbReference type="NCBI Taxonomy" id="119857"/>
    <lineage>
        <taxon>Bacteria</taxon>
        <taxon>Pseudomonadati</taxon>
        <taxon>Pseudomonadota</taxon>
        <taxon>Gammaproteobacteria</taxon>
        <taxon>Thiotrichales</taxon>
        <taxon>Francisellaceae</taxon>
        <taxon>Francisella</taxon>
    </lineage>
</organism>
<dbReference type="InterPro" id="IPR010214">
    <property type="entry name" value="Tscrpt_termin_fac_NusA_C_rpt"/>
</dbReference>
<dbReference type="HAMAP" id="MF_00945_B">
    <property type="entry name" value="NusA_B"/>
    <property type="match status" value="1"/>
</dbReference>
<evidence type="ECO:0000259" key="8">
    <source>
        <dbReference type="PROSITE" id="PS50126"/>
    </source>
</evidence>
<protein>
    <recommendedName>
        <fullName evidence="7">Transcription termination/antitermination protein NusA</fullName>
    </recommendedName>
</protein>
<dbReference type="GO" id="GO:0031564">
    <property type="term" value="P:transcription antitermination"/>
    <property type="evidence" value="ECO:0007669"/>
    <property type="project" value="UniProtKB-UniRule"/>
</dbReference>
<dbReference type="GO" id="GO:0006353">
    <property type="term" value="P:DNA-templated transcription termination"/>
    <property type="evidence" value="ECO:0007669"/>
    <property type="project" value="UniProtKB-UniRule"/>
</dbReference>
<dbReference type="Gene3D" id="1.10.150.20">
    <property type="entry name" value="5' to 3' exonuclease, C-terminal subdomain"/>
    <property type="match status" value="2"/>
</dbReference>
<dbReference type="PROSITE" id="PS50126">
    <property type="entry name" value="S1"/>
    <property type="match status" value="1"/>
</dbReference>
<dbReference type="InterPro" id="IPR025249">
    <property type="entry name" value="TF_NusA_KH_1st"/>
</dbReference>
<dbReference type="Pfam" id="PF13184">
    <property type="entry name" value="KH_NusA_1st"/>
    <property type="match status" value="1"/>
</dbReference>
<dbReference type="Pfam" id="PF26594">
    <property type="entry name" value="KH_NusA_2nd"/>
    <property type="match status" value="1"/>
</dbReference>
<dbReference type="HOGENOM" id="CLU_029242_0_0_6"/>
<dbReference type="InterPro" id="IPR036555">
    <property type="entry name" value="NusA_N_sf"/>
</dbReference>
<evidence type="ECO:0000256" key="3">
    <source>
        <dbReference type="ARBA" id="ARBA00022814"/>
    </source>
</evidence>
<keyword evidence="4 7" id="KW-0694">RNA-binding</keyword>
<gene>
    <name evidence="7 9" type="primary">nusA</name>
    <name evidence="10" type="ORF">FWI86_00725</name>
    <name evidence="9" type="ORF">FWJ04_00450</name>
</gene>
<evidence type="ECO:0000256" key="2">
    <source>
        <dbReference type="ARBA" id="ARBA00022490"/>
    </source>
</evidence>
<dbReference type="PANTHER" id="PTHR22648:SF0">
    <property type="entry name" value="TRANSCRIPTION TERMINATION_ANTITERMINATION PROTEIN NUSA"/>
    <property type="match status" value="1"/>
</dbReference>
<dbReference type="SUPFAM" id="SSF69705">
    <property type="entry name" value="Transcription factor NusA, N-terminal domain"/>
    <property type="match status" value="1"/>
</dbReference>
<keyword evidence="5 7" id="KW-0805">Transcription regulation</keyword>
<dbReference type="GO" id="GO:0003723">
    <property type="term" value="F:RNA binding"/>
    <property type="evidence" value="ECO:0007669"/>
    <property type="project" value="UniProtKB-UniRule"/>
</dbReference>
<dbReference type="Pfam" id="PF00575">
    <property type="entry name" value="S1"/>
    <property type="match status" value="1"/>
</dbReference>
<dbReference type="InterPro" id="IPR058582">
    <property type="entry name" value="KH_NusA_2nd"/>
</dbReference>
<keyword evidence="1 7" id="KW-0806">Transcription termination</keyword>
<dbReference type="KEGG" id="ftc:DA46_915"/>
<comment type="similarity">
    <text evidence="7">Belongs to the NusA family.</text>
</comment>
<dbReference type="AlphaFoldDB" id="A0A0B3VQQ7"/>
<keyword evidence="3 7" id="KW-0889">Transcription antitermination</keyword>
<dbReference type="KEGG" id="ftz:CH68_1963"/>
<comment type="function">
    <text evidence="7">Participates in both transcription termination and antitermination.</text>
</comment>
<evidence type="ECO:0000256" key="7">
    <source>
        <dbReference type="HAMAP-Rule" id="MF_00945"/>
    </source>
</evidence>
<dbReference type="InterPro" id="IPR004087">
    <property type="entry name" value="KH_dom"/>
</dbReference>
<dbReference type="InterPro" id="IPR010213">
    <property type="entry name" value="TF_NusA"/>
</dbReference>
<dbReference type="SUPFAM" id="SSF54814">
    <property type="entry name" value="Prokaryotic type KH domain (KH-domain type II)"/>
    <property type="match status" value="2"/>
</dbReference>
<reference evidence="9" key="1">
    <citation type="submission" date="2019-08" db="EMBL/GenBank/DDBJ databases">
        <authorList>
            <person name="Busch A."/>
        </authorList>
    </citation>
    <scope>NUCLEOTIDE SEQUENCE</scope>
    <source>
        <strain evidence="10">15T0085</strain>
        <strain evidence="9">17T1429</strain>
    </source>
</reference>
<dbReference type="NCBIfam" id="TIGR01954">
    <property type="entry name" value="nusA_Cterm_rpt"/>
    <property type="match status" value="2"/>
</dbReference>
<dbReference type="Gene3D" id="2.40.50.140">
    <property type="entry name" value="Nucleic acid-binding proteins"/>
    <property type="match status" value="1"/>
</dbReference>
<dbReference type="EMBL" id="JAAGKH010000002">
    <property type="protein sequence ID" value="NDR88230.1"/>
    <property type="molecule type" value="Genomic_DNA"/>
</dbReference>
<evidence type="ECO:0000256" key="5">
    <source>
        <dbReference type="ARBA" id="ARBA00023015"/>
    </source>
</evidence>